<evidence type="ECO:0000256" key="1">
    <source>
        <dbReference type="SAM" id="Phobius"/>
    </source>
</evidence>
<name>A0A4Q0PAD9_9FLAO</name>
<gene>
    <name evidence="2" type="ORF">DSM00_1303</name>
</gene>
<keyword evidence="1" id="KW-0812">Transmembrane</keyword>
<reference evidence="2 3" key="1">
    <citation type="submission" date="2018-07" db="EMBL/GenBank/DDBJ databases">
        <title>Leeuwenhoekiella genomics.</title>
        <authorList>
            <person name="Tahon G."/>
            <person name="Willems A."/>
        </authorList>
    </citation>
    <scope>NUCLEOTIDE SEQUENCE [LARGE SCALE GENOMIC DNA]</scope>
    <source>
        <strain evidence="2 3">LMG 22550</strain>
    </source>
</reference>
<keyword evidence="1" id="KW-1133">Transmembrane helix</keyword>
<keyword evidence="3" id="KW-1185">Reference proteome</keyword>
<dbReference type="RefSeq" id="WP_128757195.1">
    <property type="nucleotide sequence ID" value="NZ_QOVM01000002.1"/>
</dbReference>
<sequence>MEIDNNNKEQFNIPSDYFKSFDDRLFTELKFQELFPNKVDVFTVPENYFEDVSLKIIEQNKPQGKLISYDFKMFAKAFVALAAVVVLLFYVINPVGTPEDFDSLSVSSIESYLIDQDQLPYYFSDEDLSNIEDNTSIFDQQLDSEEVIYDYIDQDIIETSWTADQ</sequence>
<protein>
    <submittedName>
        <fullName evidence="2">Uncharacterized protein</fullName>
    </submittedName>
</protein>
<dbReference type="Proteomes" id="UP000289238">
    <property type="component" value="Unassembled WGS sequence"/>
</dbReference>
<feature type="transmembrane region" description="Helical" evidence="1">
    <location>
        <begin position="73"/>
        <end position="92"/>
    </location>
</feature>
<dbReference type="EMBL" id="QOVM01000002">
    <property type="protein sequence ID" value="RXG23687.1"/>
    <property type="molecule type" value="Genomic_DNA"/>
</dbReference>
<organism evidence="2 3">
    <name type="scientific">Leeuwenhoekiella aequorea</name>
    <dbReference type="NCBI Taxonomy" id="283736"/>
    <lineage>
        <taxon>Bacteria</taxon>
        <taxon>Pseudomonadati</taxon>
        <taxon>Bacteroidota</taxon>
        <taxon>Flavobacteriia</taxon>
        <taxon>Flavobacteriales</taxon>
        <taxon>Flavobacteriaceae</taxon>
        <taxon>Leeuwenhoekiella</taxon>
    </lineage>
</organism>
<proteinExistence type="predicted"/>
<accession>A0A4Q0PAD9</accession>
<evidence type="ECO:0000313" key="2">
    <source>
        <dbReference type="EMBL" id="RXG23687.1"/>
    </source>
</evidence>
<evidence type="ECO:0000313" key="3">
    <source>
        <dbReference type="Proteomes" id="UP000289238"/>
    </source>
</evidence>
<dbReference type="AlphaFoldDB" id="A0A4Q0PAD9"/>
<comment type="caution">
    <text evidence="2">The sequence shown here is derived from an EMBL/GenBank/DDBJ whole genome shotgun (WGS) entry which is preliminary data.</text>
</comment>
<keyword evidence="1" id="KW-0472">Membrane</keyword>
<dbReference type="OrthoDB" id="981524at2"/>